<dbReference type="PANTHER" id="PTHR21666:SF270">
    <property type="entry name" value="MUREIN HYDROLASE ACTIVATOR ENVC"/>
    <property type="match status" value="1"/>
</dbReference>
<dbReference type="PANTHER" id="PTHR21666">
    <property type="entry name" value="PEPTIDASE-RELATED"/>
    <property type="match status" value="1"/>
</dbReference>
<dbReference type="EMBL" id="LAZR01037990">
    <property type="protein sequence ID" value="KKL20721.1"/>
    <property type="molecule type" value="Genomic_DNA"/>
</dbReference>
<accession>A0A0F9DST5</accession>
<dbReference type="SUPFAM" id="SSF51261">
    <property type="entry name" value="Duplicated hybrid motif"/>
    <property type="match status" value="1"/>
</dbReference>
<evidence type="ECO:0000313" key="2">
    <source>
        <dbReference type="EMBL" id="KKL20721.1"/>
    </source>
</evidence>
<dbReference type="InterPro" id="IPR050570">
    <property type="entry name" value="Cell_wall_metabolism_enzyme"/>
</dbReference>
<dbReference type="InterPro" id="IPR011055">
    <property type="entry name" value="Dup_hybrid_motif"/>
</dbReference>
<organism evidence="2">
    <name type="scientific">marine sediment metagenome</name>
    <dbReference type="NCBI Taxonomy" id="412755"/>
    <lineage>
        <taxon>unclassified sequences</taxon>
        <taxon>metagenomes</taxon>
        <taxon>ecological metagenomes</taxon>
    </lineage>
</organism>
<proteinExistence type="predicted"/>
<sequence length="193" mass="20546">AYVNKYIEPAMNFFYDPAGIIFGVIEAYAYAWAEWFLAVLLGGLGIEDPERPNIGVGQGAGIGVPPGPGPSVSGLIWPSNARRISGYRFTPPSHNGLDIGTPLGSPIWAIRAGTVTHVAHSSAGFGNRVEIAHTGGYWSRYAHLSQISVWKGKTIGQGQTLGLAGSTGNSSGPHLHIEIRYNGQYINPETSMK</sequence>
<dbReference type="CDD" id="cd12797">
    <property type="entry name" value="M23_peptidase"/>
    <property type="match status" value="1"/>
</dbReference>
<dbReference type="Pfam" id="PF01551">
    <property type="entry name" value="Peptidase_M23"/>
    <property type="match status" value="1"/>
</dbReference>
<dbReference type="GO" id="GO:0004222">
    <property type="term" value="F:metalloendopeptidase activity"/>
    <property type="evidence" value="ECO:0007669"/>
    <property type="project" value="TreeGrafter"/>
</dbReference>
<name>A0A0F9DST5_9ZZZZ</name>
<dbReference type="Gene3D" id="2.70.70.10">
    <property type="entry name" value="Glucose Permease (Domain IIA)"/>
    <property type="match status" value="1"/>
</dbReference>
<gene>
    <name evidence="2" type="ORF">LCGC14_2452640</name>
</gene>
<comment type="caution">
    <text evidence="2">The sequence shown here is derived from an EMBL/GenBank/DDBJ whole genome shotgun (WGS) entry which is preliminary data.</text>
</comment>
<dbReference type="InterPro" id="IPR016047">
    <property type="entry name" value="M23ase_b-sheet_dom"/>
</dbReference>
<feature type="domain" description="M23ase beta-sheet core" evidence="1">
    <location>
        <begin position="93"/>
        <end position="188"/>
    </location>
</feature>
<protein>
    <recommendedName>
        <fullName evidence="1">M23ase beta-sheet core domain-containing protein</fullName>
    </recommendedName>
</protein>
<evidence type="ECO:0000259" key="1">
    <source>
        <dbReference type="Pfam" id="PF01551"/>
    </source>
</evidence>
<dbReference type="AlphaFoldDB" id="A0A0F9DST5"/>
<feature type="non-terminal residue" evidence="2">
    <location>
        <position position="1"/>
    </location>
</feature>
<reference evidence="2" key="1">
    <citation type="journal article" date="2015" name="Nature">
        <title>Complex archaea that bridge the gap between prokaryotes and eukaryotes.</title>
        <authorList>
            <person name="Spang A."/>
            <person name="Saw J.H."/>
            <person name="Jorgensen S.L."/>
            <person name="Zaremba-Niedzwiedzka K."/>
            <person name="Martijn J."/>
            <person name="Lind A.E."/>
            <person name="van Eijk R."/>
            <person name="Schleper C."/>
            <person name="Guy L."/>
            <person name="Ettema T.J."/>
        </authorList>
    </citation>
    <scope>NUCLEOTIDE SEQUENCE</scope>
</reference>